<evidence type="ECO:0000256" key="4">
    <source>
        <dbReference type="ARBA" id="ARBA00023242"/>
    </source>
</evidence>
<dbReference type="Gramene" id="PVH36964">
    <property type="protein sequence ID" value="PVH36964"/>
    <property type="gene ID" value="PAHAL_6G210600"/>
</dbReference>
<dbReference type="GO" id="GO:0005634">
    <property type="term" value="C:nucleus"/>
    <property type="evidence" value="ECO:0007669"/>
    <property type="project" value="UniProtKB-ARBA"/>
</dbReference>
<dbReference type="AlphaFoldDB" id="A0A2T8IH04"/>
<dbReference type="PROSITE" id="PS51005">
    <property type="entry name" value="NAC"/>
    <property type="match status" value="1"/>
</dbReference>
<keyword evidence="2" id="KW-0238">DNA-binding</keyword>
<dbReference type="PANTHER" id="PTHR31744:SF92">
    <property type="entry name" value="NAC DOMAIN-CONTAINING PROTEIN 87"/>
    <property type="match status" value="1"/>
</dbReference>
<sequence>MHGGGGLDMPPGFRFNPSDEEIITFYLTPKVQQRSFTCAAIGEVDLNGAEPWELPGKANMGEKEWYFFYQKDRKYQKGIRMNRATKGGYWKATGRAPGGKKTSWIMHEYRLEGDDRLPYPAANSISIVTMKSSSASKDKWVVCRVFHKIKGIKKEPALPPYNNAMDDIGIDQSSVHMPLPLEFPVLPDFTMDPAGINYSTADVSSSSLPHVIPPGIGIAGMGVAMFHMNNASLGNSMAVAPQMPFYHQTNIGTVDASGFMAAPQGVPSLMVSQNDAGMSLDQTNDAEIPSMDMDFLWEY</sequence>
<evidence type="ECO:0000256" key="1">
    <source>
        <dbReference type="ARBA" id="ARBA00023015"/>
    </source>
</evidence>
<dbReference type="Pfam" id="PF02365">
    <property type="entry name" value="NAM"/>
    <property type="match status" value="1"/>
</dbReference>
<evidence type="ECO:0000256" key="2">
    <source>
        <dbReference type="ARBA" id="ARBA00023125"/>
    </source>
</evidence>
<evidence type="ECO:0000313" key="6">
    <source>
        <dbReference type="EMBL" id="PVH36964.1"/>
    </source>
</evidence>
<keyword evidence="3" id="KW-0804">Transcription</keyword>
<gene>
    <name evidence="6" type="ORF">PAHAL_6G210600</name>
</gene>
<keyword evidence="4" id="KW-0539">Nucleus</keyword>
<dbReference type="PANTHER" id="PTHR31744">
    <property type="entry name" value="PROTEIN CUP-SHAPED COTYLEDON 2-RELATED"/>
    <property type="match status" value="1"/>
</dbReference>
<dbReference type="GO" id="GO:0003677">
    <property type="term" value="F:DNA binding"/>
    <property type="evidence" value="ECO:0007669"/>
    <property type="project" value="UniProtKB-KW"/>
</dbReference>
<evidence type="ECO:0000259" key="5">
    <source>
        <dbReference type="PROSITE" id="PS51005"/>
    </source>
</evidence>
<dbReference type="InterPro" id="IPR003441">
    <property type="entry name" value="NAC-dom"/>
</dbReference>
<accession>A0A2T8IH04</accession>
<dbReference type="Gene3D" id="2.170.150.80">
    <property type="entry name" value="NAC domain"/>
    <property type="match status" value="2"/>
</dbReference>
<evidence type="ECO:0000256" key="3">
    <source>
        <dbReference type="ARBA" id="ARBA00023163"/>
    </source>
</evidence>
<name>A0A2T8IH04_9POAL</name>
<keyword evidence="1" id="KW-0805">Transcription regulation</keyword>
<organism evidence="6">
    <name type="scientific">Panicum hallii</name>
    <dbReference type="NCBI Taxonomy" id="206008"/>
    <lineage>
        <taxon>Eukaryota</taxon>
        <taxon>Viridiplantae</taxon>
        <taxon>Streptophyta</taxon>
        <taxon>Embryophyta</taxon>
        <taxon>Tracheophyta</taxon>
        <taxon>Spermatophyta</taxon>
        <taxon>Magnoliopsida</taxon>
        <taxon>Liliopsida</taxon>
        <taxon>Poales</taxon>
        <taxon>Poaceae</taxon>
        <taxon>PACMAD clade</taxon>
        <taxon>Panicoideae</taxon>
        <taxon>Panicodae</taxon>
        <taxon>Paniceae</taxon>
        <taxon>Panicinae</taxon>
        <taxon>Panicum</taxon>
        <taxon>Panicum sect. Panicum</taxon>
    </lineage>
</organism>
<feature type="domain" description="NAC" evidence="5">
    <location>
        <begin position="9"/>
        <end position="148"/>
    </location>
</feature>
<dbReference type="Proteomes" id="UP000243499">
    <property type="component" value="Chromosome 6"/>
</dbReference>
<dbReference type="SUPFAM" id="SSF101941">
    <property type="entry name" value="NAC domain"/>
    <property type="match status" value="1"/>
</dbReference>
<proteinExistence type="predicted"/>
<protein>
    <recommendedName>
        <fullName evidence="5">NAC domain-containing protein</fullName>
    </recommendedName>
</protein>
<reference evidence="6" key="1">
    <citation type="submission" date="2018-04" db="EMBL/GenBank/DDBJ databases">
        <title>WGS assembly of Panicum hallii.</title>
        <authorList>
            <person name="Lovell J."/>
            <person name="Jenkins J."/>
            <person name="Lowry D."/>
            <person name="Mamidi S."/>
            <person name="Sreedasyam A."/>
            <person name="Weng X."/>
            <person name="Barry K."/>
            <person name="Bonette J."/>
            <person name="Campitelli B."/>
            <person name="Daum C."/>
            <person name="Gordon S."/>
            <person name="Gould B."/>
            <person name="Lipzen A."/>
            <person name="Macqueen A."/>
            <person name="Palacio-Mejia J."/>
            <person name="Plott C."/>
            <person name="Shakirov E."/>
            <person name="Shu S."/>
            <person name="Yoshinaga Y."/>
            <person name="Zane M."/>
            <person name="Rokhsar D."/>
            <person name="Grimwood J."/>
            <person name="Schmutz J."/>
            <person name="Juenger T."/>
        </authorList>
    </citation>
    <scope>NUCLEOTIDE SEQUENCE [LARGE SCALE GENOMIC DNA]</scope>
    <source>
        <strain evidence="6">FIL2</strain>
    </source>
</reference>
<dbReference type="InterPro" id="IPR036093">
    <property type="entry name" value="NAC_dom_sf"/>
</dbReference>
<dbReference type="EMBL" id="CM008051">
    <property type="protein sequence ID" value="PVH36964.1"/>
    <property type="molecule type" value="Genomic_DNA"/>
</dbReference>
<dbReference type="GO" id="GO:0006355">
    <property type="term" value="P:regulation of DNA-templated transcription"/>
    <property type="evidence" value="ECO:0007669"/>
    <property type="project" value="InterPro"/>
</dbReference>